<dbReference type="GO" id="GO:0016787">
    <property type="term" value="F:hydrolase activity"/>
    <property type="evidence" value="ECO:0007669"/>
    <property type="project" value="UniProtKB-KW"/>
</dbReference>
<keyword evidence="1 3" id="KW-0378">Hydrolase</keyword>
<evidence type="ECO:0000259" key="2">
    <source>
        <dbReference type="Pfam" id="PF00561"/>
    </source>
</evidence>
<dbReference type="Gene3D" id="3.40.50.1820">
    <property type="entry name" value="alpha/beta hydrolase"/>
    <property type="match status" value="1"/>
</dbReference>
<proteinExistence type="predicted"/>
<evidence type="ECO:0000313" key="3">
    <source>
        <dbReference type="EMBL" id="MCP0886593.1"/>
    </source>
</evidence>
<dbReference type="InterPro" id="IPR000073">
    <property type="entry name" value="AB_hydrolase_1"/>
</dbReference>
<dbReference type="EMBL" id="JAIULA010000006">
    <property type="protein sequence ID" value="MCP0886593.1"/>
    <property type="molecule type" value="Genomic_DNA"/>
</dbReference>
<keyword evidence="4" id="KW-1185">Reference proteome</keyword>
<evidence type="ECO:0000256" key="1">
    <source>
        <dbReference type="ARBA" id="ARBA00022801"/>
    </source>
</evidence>
<dbReference type="PANTHER" id="PTHR46118:SF4">
    <property type="entry name" value="PROTEIN ABHD11"/>
    <property type="match status" value="1"/>
</dbReference>
<dbReference type="RefSeq" id="WP_253359824.1">
    <property type="nucleotide sequence ID" value="NZ_JAIULA010000006.1"/>
</dbReference>
<organism evidence="3 4">
    <name type="scientific">Ligilactobacillus ubinensis</name>
    <dbReference type="NCBI Taxonomy" id="2876789"/>
    <lineage>
        <taxon>Bacteria</taxon>
        <taxon>Bacillati</taxon>
        <taxon>Bacillota</taxon>
        <taxon>Bacilli</taxon>
        <taxon>Lactobacillales</taxon>
        <taxon>Lactobacillaceae</taxon>
        <taxon>Ligilactobacillus</taxon>
    </lineage>
</organism>
<sequence length="260" mass="30528">MEFRTSDLIKLTYTDDGVGEPVILLSGYSGIKEEWEKQKSELLRNNYRVITLDWRNHGESMRTSKNLRIYRLAADVSELLTSLEIQQAIFIGHSMGASAIWAYVSLFGEKHIKKIITIDQSPKLINDENWKYGIKNVYWDNFWLNVPQTMRMHMNKIPLDVDFVNMLKQKRADNIFDFELNAPLLANHMEQDWRDVITNIKEPQLFIAGEGSPLWSYEYANYCKKIAYYGYNEVLSKAGHLVHMEKSDEFNRIMLKFLEL</sequence>
<gene>
    <name evidence="3" type="ORF">LB941_04480</name>
</gene>
<dbReference type="InterPro" id="IPR029058">
    <property type="entry name" value="AB_hydrolase_fold"/>
</dbReference>
<name>A0A9X2FLK2_9LACO</name>
<evidence type="ECO:0000313" key="4">
    <source>
        <dbReference type="Proteomes" id="UP001139006"/>
    </source>
</evidence>
<dbReference type="Proteomes" id="UP001139006">
    <property type="component" value="Unassembled WGS sequence"/>
</dbReference>
<dbReference type="PANTHER" id="PTHR46118">
    <property type="entry name" value="PROTEIN ABHD11"/>
    <property type="match status" value="1"/>
</dbReference>
<dbReference type="AlphaFoldDB" id="A0A9X2FLK2"/>
<dbReference type="Pfam" id="PF00561">
    <property type="entry name" value="Abhydrolase_1"/>
    <property type="match status" value="1"/>
</dbReference>
<comment type="caution">
    <text evidence="3">The sequence shown here is derived from an EMBL/GenBank/DDBJ whole genome shotgun (WGS) entry which is preliminary data.</text>
</comment>
<feature type="domain" description="AB hydrolase-1" evidence="2">
    <location>
        <begin position="21"/>
        <end position="139"/>
    </location>
</feature>
<protein>
    <submittedName>
        <fullName evidence="3">Alpha/beta hydrolase</fullName>
    </submittedName>
</protein>
<reference evidence="3 4" key="1">
    <citation type="journal article" date="2023" name="Int. J. Syst. Evol. Microbiol.">
        <title>Ligilactobacillus ubinensis sp. nov., a novel species isolated from the wild ferment of a durian fruit (Durio zibethinus).</title>
        <authorList>
            <person name="Heng Y.C."/>
            <person name="Menon N."/>
            <person name="Chen B."/>
            <person name="Loo B.Z.L."/>
            <person name="Wong G.W.J."/>
            <person name="Lim A.C.H."/>
            <person name="Silvaraju S."/>
            <person name="Kittelmann S."/>
        </authorList>
    </citation>
    <scope>NUCLEOTIDE SEQUENCE [LARGE SCALE GENOMIC DNA]</scope>
    <source>
        <strain evidence="3 4">WILCCON 0076</strain>
    </source>
</reference>
<dbReference type="SUPFAM" id="SSF53474">
    <property type="entry name" value="alpha/beta-Hydrolases"/>
    <property type="match status" value="1"/>
</dbReference>
<accession>A0A9X2FLK2</accession>